<keyword evidence="1" id="KW-0812">Transmembrane</keyword>
<accession>A0ABP9TJX9</accession>
<name>A0ABP9TJX9_9MICC</name>
<feature type="transmembrane region" description="Helical" evidence="1">
    <location>
        <begin position="131"/>
        <end position="151"/>
    </location>
</feature>
<feature type="transmembrane region" description="Helical" evidence="1">
    <location>
        <begin position="163"/>
        <end position="181"/>
    </location>
</feature>
<keyword evidence="3" id="KW-1185">Reference proteome</keyword>
<reference evidence="3" key="1">
    <citation type="journal article" date="2019" name="Int. J. Syst. Evol. Microbiol.">
        <title>The Global Catalogue of Microorganisms (GCM) 10K type strain sequencing project: providing services to taxonomists for standard genome sequencing and annotation.</title>
        <authorList>
            <consortium name="The Broad Institute Genomics Platform"/>
            <consortium name="The Broad Institute Genome Sequencing Center for Infectious Disease"/>
            <person name="Wu L."/>
            <person name="Ma J."/>
        </authorList>
    </citation>
    <scope>NUCLEOTIDE SEQUENCE [LARGE SCALE GENOMIC DNA]</scope>
    <source>
        <strain evidence="3">JCM 18952</strain>
    </source>
</reference>
<gene>
    <name evidence="2" type="ORF">GCM10025778_13950</name>
</gene>
<dbReference type="EMBL" id="BAABLK010000023">
    <property type="protein sequence ID" value="GAA5226862.1"/>
    <property type="molecule type" value="Genomic_DNA"/>
</dbReference>
<keyword evidence="1" id="KW-0472">Membrane</keyword>
<proteinExistence type="predicted"/>
<keyword evidence="1" id="KW-1133">Transmembrane helix</keyword>
<evidence type="ECO:0000313" key="3">
    <source>
        <dbReference type="Proteomes" id="UP001501257"/>
    </source>
</evidence>
<feature type="transmembrane region" description="Helical" evidence="1">
    <location>
        <begin position="323"/>
        <end position="343"/>
    </location>
</feature>
<comment type="caution">
    <text evidence="2">The sequence shown here is derived from an EMBL/GenBank/DDBJ whole genome shotgun (WGS) entry which is preliminary data.</text>
</comment>
<feature type="transmembrane region" description="Helical" evidence="1">
    <location>
        <begin position="101"/>
        <end position="119"/>
    </location>
</feature>
<evidence type="ECO:0000256" key="1">
    <source>
        <dbReference type="SAM" id="Phobius"/>
    </source>
</evidence>
<organism evidence="2 3">
    <name type="scientific">Paeniglutamicibacter antarcticus</name>
    <dbReference type="NCBI Taxonomy" id="494023"/>
    <lineage>
        <taxon>Bacteria</taxon>
        <taxon>Bacillati</taxon>
        <taxon>Actinomycetota</taxon>
        <taxon>Actinomycetes</taxon>
        <taxon>Micrococcales</taxon>
        <taxon>Micrococcaceae</taxon>
        <taxon>Paeniglutamicibacter</taxon>
    </lineage>
</organism>
<feature type="transmembrane region" description="Helical" evidence="1">
    <location>
        <begin position="298"/>
        <end position="317"/>
    </location>
</feature>
<dbReference type="RefSeq" id="WP_210100854.1">
    <property type="nucleotide sequence ID" value="NZ_BAABLK010000023.1"/>
</dbReference>
<sequence>MIHRDRSTSPYDAELLAWPEEHREWARTARGTMFLFGANESAVDSLLAEARQCVESSDQTPTDLFGKPESYGRSKGRGLRTPVSLLEGSLPFSTMAGASQVLLISLGMLLFFLGIWLGFSDGWREPSFSGPVLLLFLLVTGLVGLGFWGWVVHTRGRIGSARALWFVALAACAAVISLVAYLDDFALPGPPNWIMPVAGAGLCVVAFKFPQARERALVDDTHWADARWFARAENLLRGRYHFSRAQAVESLRESKDHRLRAGDAESLAAEFGNVEVFAAQLAASNPPAIKRGVLIRRVASVSALLIWGAVILLPMLLEDGITVLTAFGVIAWILFLAGAIKAWRQAPMETQTRRLKRERDQMAATLGADDKN</sequence>
<dbReference type="Proteomes" id="UP001501257">
    <property type="component" value="Unassembled WGS sequence"/>
</dbReference>
<feature type="transmembrane region" description="Helical" evidence="1">
    <location>
        <begin position="193"/>
        <end position="209"/>
    </location>
</feature>
<protein>
    <submittedName>
        <fullName evidence="2">Uncharacterized protein</fullName>
    </submittedName>
</protein>
<evidence type="ECO:0000313" key="2">
    <source>
        <dbReference type="EMBL" id="GAA5226862.1"/>
    </source>
</evidence>